<organism evidence="7 8">
    <name type="scientific">Catenovulum adriaticum</name>
    <dbReference type="NCBI Taxonomy" id="2984846"/>
    <lineage>
        <taxon>Bacteria</taxon>
        <taxon>Pseudomonadati</taxon>
        <taxon>Pseudomonadota</taxon>
        <taxon>Gammaproteobacteria</taxon>
        <taxon>Alteromonadales</taxon>
        <taxon>Alteromonadaceae</taxon>
        <taxon>Catenovulum</taxon>
    </lineage>
</organism>
<dbReference type="EMBL" id="CP109965">
    <property type="protein sequence ID" value="WAJ71230.1"/>
    <property type="molecule type" value="Genomic_DNA"/>
</dbReference>
<evidence type="ECO:0000259" key="5">
    <source>
        <dbReference type="Pfam" id="PF02631"/>
    </source>
</evidence>
<keyword evidence="8" id="KW-1185">Reference proteome</keyword>
<evidence type="ECO:0000259" key="6">
    <source>
        <dbReference type="Pfam" id="PF21981"/>
    </source>
</evidence>
<dbReference type="InterPro" id="IPR053924">
    <property type="entry name" value="RecX_HTH_2nd"/>
</dbReference>
<dbReference type="PANTHER" id="PTHR33602">
    <property type="entry name" value="REGULATORY PROTEIN RECX FAMILY PROTEIN"/>
    <property type="match status" value="1"/>
</dbReference>
<protein>
    <recommendedName>
        <fullName evidence="3">Regulatory protein RecX</fullName>
    </recommendedName>
</protein>
<comment type="similarity">
    <text evidence="2">Belongs to the RecX family.</text>
</comment>
<accession>A0ABY7ARW1</accession>
<dbReference type="InterPro" id="IPR003783">
    <property type="entry name" value="Regulatory_RecX"/>
</dbReference>
<gene>
    <name evidence="7" type="ORF">OLW01_05370</name>
</gene>
<dbReference type="InterPro" id="IPR036388">
    <property type="entry name" value="WH-like_DNA-bd_sf"/>
</dbReference>
<dbReference type="Pfam" id="PF21981">
    <property type="entry name" value="RecX_HTH3"/>
    <property type="match status" value="1"/>
</dbReference>
<evidence type="ECO:0000256" key="2">
    <source>
        <dbReference type="ARBA" id="ARBA00009695"/>
    </source>
</evidence>
<reference evidence="7" key="1">
    <citation type="submission" date="2022-10" db="EMBL/GenBank/DDBJ databases">
        <title>Catenovulum adriacola sp. nov. isolated in the Harbour of Susak.</title>
        <authorList>
            <person name="Schoch T."/>
            <person name="Reich S.J."/>
            <person name="Stoeferle S."/>
            <person name="Flaiz M."/>
            <person name="Kazda M."/>
            <person name="Riedel C.U."/>
            <person name="Duerre P."/>
        </authorList>
    </citation>
    <scope>NUCLEOTIDE SEQUENCE</scope>
    <source>
        <strain evidence="7">TS8</strain>
    </source>
</reference>
<sequence length="152" mass="17999">MYQNKVIPPLTEYQPAKQYLFYLLSRREYSKIELQRKLDQRSCPSSIQAQLLAELSEDGLQSDHRFAVSIVKYKAAAGYGPNVIKQILKQHQITVDLDDLQAETEVDWTEVIFYCYQKKFADKPIKDYKDKQKRYRFLYSRGFPSDLIQQVF</sequence>
<proteinExistence type="inferred from homology"/>
<dbReference type="Gene3D" id="1.10.10.10">
    <property type="entry name" value="Winged helix-like DNA-binding domain superfamily/Winged helix DNA-binding domain"/>
    <property type="match status" value="3"/>
</dbReference>
<evidence type="ECO:0000256" key="1">
    <source>
        <dbReference type="ARBA" id="ARBA00004496"/>
    </source>
</evidence>
<dbReference type="PANTHER" id="PTHR33602:SF1">
    <property type="entry name" value="REGULATORY PROTEIN RECX FAMILY PROTEIN"/>
    <property type="match status" value="1"/>
</dbReference>
<dbReference type="Proteomes" id="UP001163726">
    <property type="component" value="Chromosome"/>
</dbReference>
<feature type="domain" description="RecX third three-helical" evidence="6">
    <location>
        <begin position="110"/>
        <end position="151"/>
    </location>
</feature>
<evidence type="ECO:0000256" key="3">
    <source>
        <dbReference type="ARBA" id="ARBA00018111"/>
    </source>
</evidence>
<evidence type="ECO:0000313" key="7">
    <source>
        <dbReference type="EMBL" id="WAJ71230.1"/>
    </source>
</evidence>
<dbReference type="RefSeq" id="WP_268075707.1">
    <property type="nucleotide sequence ID" value="NZ_CP109965.1"/>
</dbReference>
<feature type="domain" description="RecX second three-helical" evidence="5">
    <location>
        <begin position="62"/>
        <end position="94"/>
    </location>
</feature>
<comment type="subcellular location">
    <subcellularLocation>
        <location evidence="1">Cytoplasm</location>
    </subcellularLocation>
</comment>
<dbReference type="InterPro" id="IPR053925">
    <property type="entry name" value="RecX_HTH_3rd"/>
</dbReference>
<keyword evidence="4" id="KW-0963">Cytoplasm</keyword>
<evidence type="ECO:0000313" key="8">
    <source>
        <dbReference type="Proteomes" id="UP001163726"/>
    </source>
</evidence>
<evidence type="ECO:0000256" key="4">
    <source>
        <dbReference type="ARBA" id="ARBA00022490"/>
    </source>
</evidence>
<name>A0ABY7ARW1_9ALTE</name>
<dbReference type="Pfam" id="PF02631">
    <property type="entry name" value="RecX_HTH2"/>
    <property type="match status" value="1"/>
</dbReference>